<feature type="compositionally biased region" description="Acidic residues" evidence="1">
    <location>
        <begin position="11"/>
        <end position="29"/>
    </location>
</feature>
<dbReference type="InParanoid" id="A0A5E4GAD9"/>
<reference evidence="3" key="1">
    <citation type="journal article" date="2020" name="Plant J.">
        <title>Transposons played a major role in the diversification between the closely related almond and peach genomes: results from the almond genome sequence.</title>
        <authorList>
            <person name="Alioto T."/>
            <person name="Alexiou K.G."/>
            <person name="Bardil A."/>
            <person name="Barteri F."/>
            <person name="Castanera R."/>
            <person name="Cruz F."/>
            <person name="Dhingra A."/>
            <person name="Duval H."/>
            <person name="Fernandez I Marti A."/>
            <person name="Frias L."/>
            <person name="Galan B."/>
            <person name="Garcia J.L."/>
            <person name="Howad W."/>
            <person name="Gomez-Garrido J."/>
            <person name="Gut M."/>
            <person name="Julca I."/>
            <person name="Morata J."/>
            <person name="Puigdomenech P."/>
            <person name="Ribeca P."/>
            <person name="Rubio Cabetas M.J."/>
            <person name="Vlasova A."/>
            <person name="Wirthensohn M."/>
            <person name="Garcia-Mas J."/>
            <person name="Gabaldon T."/>
            <person name="Casacuberta J.M."/>
            <person name="Arus P."/>
        </authorList>
    </citation>
    <scope>NUCLEOTIDE SEQUENCE [LARGE SCALE GENOMIC DNA]</scope>
    <source>
        <strain evidence="3">cv. Texas</strain>
    </source>
</reference>
<dbReference type="OMA" id="SHYAINE"/>
<sequence>MYDLDYVEVVDVDDDEEDDVDRYEEDDVVEASGEASLLSVPIYDESGDESDKEIYDEENDATLEDDDMFMHNVQIPKNYNSDGFGSPPNSDDEGQRPRYPKFNAKIDMENPQFEVSMLFASKKELREAISHYAINEGYEPKMRWRLFQALIKREIRYEVSFNICGRVRQKAVEIIESTYASQYSKLWEYCAEGLDVAFDLVVPEAAH</sequence>
<evidence type="ECO:0000313" key="2">
    <source>
        <dbReference type="EMBL" id="VVA36731.1"/>
    </source>
</evidence>
<feature type="compositionally biased region" description="Polar residues" evidence="1">
    <location>
        <begin position="79"/>
        <end position="89"/>
    </location>
</feature>
<dbReference type="Proteomes" id="UP000327085">
    <property type="component" value="Chromosome 4"/>
</dbReference>
<proteinExistence type="predicted"/>
<evidence type="ECO:0000256" key="1">
    <source>
        <dbReference type="SAM" id="MobiDB-lite"/>
    </source>
</evidence>
<feature type="region of interest" description="Disordered" evidence="1">
    <location>
        <begin position="79"/>
        <end position="99"/>
    </location>
</feature>
<gene>
    <name evidence="2" type="ORF">ALMOND_2B032979</name>
</gene>
<dbReference type="Gramene" id="VVA36731">
    <property type="protein sequence ID" value="VVA36731"/>
    <property type="gene ID" value="Prudul26B032979"/>
</dbReference>
<dbReference type="AlphaFoldDB" id="A0A5E4GAD9"/>
<dbReference type="EMBL" id="CABIKO010000473">
    <property type="protein sequence ID" value="VVA36731.1"/>
    <property type="molecule type" value="Genomic_DNA"/>
</dbReference>
<accession>A0A5E4GAD9</accession>
<name>A0A5E4GAD9_PRUDU</name>
<feature type="region of interest" description="Disordered" evidence="1">
    <location>
        <begin position="11"/>
        <end position="52"/>
    </location>
</feature>
<protein>
    <submittedName>
        <fullName evidence="2">PREDICTED: BRADI_3g08945 partial</fullName>
    </submittedName>
</protein>
<evidence type="ECO:0000313" key="3">
    <source>
        <dbReference type="Proteomes" id="UP000327085"/>
    </source>
</evidence>
<organism evidence="2 3">
    <name type="scientific">Prunus dulcis</name>
    <name type="common">Almond</name>
    <name type="synonym">Amygdalus dulcis</name>
    <dbReference type="NCBI Taxonomy" id="3755"/>
    <lineage>
        <taxon>Eukaryota</taxon>
        <taxon>Viridiplantae</taxon>
        <taxon>Streptophyta</taxon>
        <taxon>Embryophyta</taxon>
        <taxon>Tracheophyta</taxon>
        <taxon>Spermatophyta</taxon>
        <taxon>Magnoliopsida</taxon>
        <taxon>eudicotyledons</taxon>
        <taxon>Gunneridae</taxon>
        <taxon>Pentapetalae</taxon>
        <taxon>rosids</taxon>
        <taxon>fabids</taxon>
        <taxon>Rosales</taxon>
        <taxon>Rosaceae</taxon>
        <taxon>Amygdaloideae</taxon>
        <taxon>Amygdaleae</taxon>
        <taxon>Prunus</taxon>
    </lineage>
</organism>